<feature type="disulfide bond" evidence="8">
    <location>
        <begin position="788"/>
        <end position="798"/>
    </location>
</feature>
<feature type="disulfide bond" evidence="8">
    <location>
        <begin position="997"/>
        <end position="1007"/>
    </location>
</feature>
<feature type="domain" description="SRCR" evidence="10">
    <location>
        <begin position="616"/>
        <end position="716"/>
    </location>
</feature>
<dbReference type="InterPro" id="IPR001190">
    <property type="entry name" value="SRCR"/>
</dbReference>
<dbReference type="FunFam" id="3.10.250.10:FF:000005">
    <property type="entry name" value="Neurotrypsin isoform A"/>
    <property type="match status" value="1"/>
</dbReference>
<feature type="disulfide bond" evidence="8">
    <location>
        <begin position="744"/>
        <end position="808"/>
    </location>
</feature>
<comment type="caution">
    <text evidence="8">Lacks conserved residue(s) required for the propagation of feature annotation.</text>
</comment>
<dbReference type="GO" id="GO:0016020">
    <property type="term" value="C:membrane"/>
    <property type="evidence" value="ECO:0007669"/>
    <property type="project" value="InterPro"/>
</dbReference>
<dbReference type="PROSITE" id="PS50287">
    <property type="entry name" value="SRCR_2"/>
    <property type="match status" value="9"/>
</dbReference>
<keyword evidence="3" id="KW-0732">Signal</keyword>
<evidence type="ECO:0000256" key="9">
    <source>
        <dbReference type="SAM" id="MobiDB-lite"/>
    </source>
</evidence>
<feature type="disulfide bond" evidence="8">
    <location>
        <begin position="480"/>
        <end position="490"/>
    </location>
</feature>
<evidence type="ECO:0000313" key="11">
    <source>
        <dbReference type="EMBL" id="CAC5384294.1"/>
    </source>
</evidence>
<keyword evidence="6" id="KW-0675">Receptor</keyword>
<feature type="domain" description="SRCR" evidence="10">
    <location>
        <begin position="719"/>
        <end position="819"/>
    </location>
</feature>
<dbReference type="Gene3D" id="3.10.250.10">
    <property type="entry name" value="SRCR-like domain"/>
    <property type="match status" value="9"/>
</dbReference>
<keyword evidence="7" id="KW-0325">Glycoprotein</keyword>
<feature type="disulfide bond" evidence="8">
    <location>
        <begin position="654"/>
        <end position="715"/>
    </location>
</feature>
<feature type="domain" description="SRCR" evidence="10">
    <location>
        <begin position="822"/>
        <end position="923"/>
    </location>
</feature>
<dbReference type="FunFam" id="3.10.250.10:FF:000011">
    <property type="entry name" value="Scavenger receptor class A member 5"/>
    <property type="match status" value="1"/>
</dbReference>
<dbReference type="FunFam" id="3.10.250.10:FF:000006">
    <property type="entry name" value="neurotrypsin isoform X2"/>
    <property type="match status" value="2"/>
</dbReference>
<accession>A0A6J8BN90</accession>
<protein>
    <submittedName>
        <fullName evidence="11">DMBT1</fullName>
    </submittedName>
</protein>
<name>A0A6J8BN90_MYTCO</name>
<feature type="region of interest" description="Disordered" evidence="9">
    <location>
        <begin position="1"/>
        <end position="37"/>
    </location>
</feature>
<feature type="disulfide bond" evidence="8">
    <location>
        <begin position="641"/>
        <end position="705"/>
    </location>
</feature>
<evidence type="ECO:0000256" key="7">
    <source>
        <dbReference type="ARBA" id="ARBA00023180"/>
    </source>
</evidence>
<feature type="disulfide bond" evidence="8">
    <location>
        <begin position="239"/>
        <end position="249"/>
    </location>
</feature>
<dbReference type="OrthoDB" id="6128208at2759"/>
<evidence type="ECO:0000256" key="6">
    <source>
        <dbReference type="ARBA" id="ARBA00023170"/>
    </source>
</evidence>
<evidence type="ECO:0000256" key="3">
    <source>
        <dbReference type="ARBA" id="ARBA00022729"/>
    </source>
</evidence>
<feature type="domain" description="SRCR" evidence="10">
    <location>
        <begin position="169"/>
        <end position="303"/>
    </location>
</feature>
<gene>
    <name evidence="11" type="ORF">MCOR_19956</name>
</gene>
<feature type="disulfide bond" evidence="8">
    <location>
        <begin position="685"/>
        <end position="695"/>
    </location>
</feature>
<dbReference type="FunFam" id="3.10.250.10:FF:000026">
    <property type="entry name" value="Tequila, isoform D"/>
    <property type="match status" value="1"/>
</dbReference>
<evidence type="ECO:0000256" key="8">
    <source>
        <dbReference type="PROSITE-ProRule" id="PRU00196"/>
    </source>
</evidence>
<feature type="disulfide bond" evidence="8">
    <location>
        <begin position="892"/>
        <end position="902"/>
    </location>
</feature>
<dbReference type="PROSITE" id="PS00420">
    <property type="entry name" value="SRCR_1"/>
    <property type="match status" value="7"/>
</dbReference>
<dbReference type="InterPro" id="IPR036772">
    <property type="entry name" value="SRCR-like_dom_sf"/>
</dbReference>
<sequence>MDNENTEINKLKREIKELKETSSSRRSSKETNTIGDIKRELDELKERISDKETRYERKDFRDSRISLSGGSNEGQGTVQVYHENQWGTICDDNFDVNDAKVVCKMIGHNSLNPTAYSQAHFGSRSGPIWMDDLLCSGAENDIGSCSFPGWGKENCGHTEDAGIDCGTAFRLQNGNTDLEGRVEVFHNGRWGTVCDKHFDETEARVVCKIMGYERIHPLVYSSAHFGPGRGDIWIDKVTCSGNEINFNLCVGTYPEIYPTTVTYHTRTWFVRHSHRRTIYKQRIKSEWGHHHCNHNQDVSITCKTQIRLVNGRTQTEGRVEVFHNNQWGTICDDAFDADDAKVVCKMLGYDTTFAEAFGGATYDQGTGPVMMGNVRCTGNENDIGDCPFNGWRNSQCAHSNDVGVSCGAKIRLVGGISEAQGRVEIHHNGQWGTICDDSFDTKEGTVVCRMLGFDDSYAKVLPGAHFGQGSTNILMDKLSCVGTETDISYCNFGGWKNTNCTHNHDVVVNCRIPVRLVGGNTASEGRLEVRFEEQWGTVCSDGFDINDARVICKSLGYDIAQPETTSKFDQGIGSVMMAHLGCTGTEHSLSDCAFINGKQYNCGHGKDVGLICRTNVQLSNGNSPHEGRVEIQHSNTFGTVCSSNFDMVDARVFCSMLGYNNPFPEICDSCFGNKNRSMHLTDLNCTGNENDITNCSSSGWYNGDCKSGGDAGVFCQTRIRLFGGDNPSEGRLEVNHNQIWGTVCSDDFDQVDGSVVCSMLGYNTTNPRIWTRNYTGGSGSAWMSKLNCYGTEDDIASCSFPGWGKGSCQSSKYVNVGCGIGVRLEGGTVPNEGRVEVYHQGQWGTMCDDGFTVNDARVICRMLGFETKNVTINPTSYFGTSILKIMMDDIRCTGEETHIAACNFSGWGKHNCQHSEDVSISCGRTPLRLVNGTRITSGRLEIYHNNMWGTVCNKNFDEKDAAVVCRSMGFKTKFPYVLPRPHFGPGNGLILLENIDCEGTETDIASCASNGWGHSDCSHDQDVSLLCGVYFNFLAC</sequence>
<feature type="domain" description="SRCR" evidence="10">
    <location>
        <begin position="514"/>
        <end position="613"/>
    </location>
</feature>
<feature type="domain" description="SRCR" evidence="10">
    <location>
        <begin position="306"/>
        <end position="407"/>
    </location>
</feature>
<proteinExistence type="predicted"/>
<feature type="domain" description="SRCR" evidence="10">
    <location>
        <begin position="65"/>
        <end position="166"/>
    </location>
</feature>
<dbReference type="FunFam" id="3.10.250.10:FF:000001">
    <property type="entry name" value="Lysyl oxidase 4 isoform X1"/>
    <property type="match status" value="2"/>
</dbReference>
<evidence type="ECO:0000256" key="5">
    <source>
        <dbReference type="ARBA" id="ARBA00023157"/>
    </source>
</evidence>
<feature type="disulfide bond" evidence="8">
    <location>
        <begin position="582"/>
        <end position="592"/>
    </location>
</feature>
<dbReference type="PANTHER" id="PTHR19331">
    <property type="entry name" value="SCAVENGER RECEPTOR DOMAIN-CONTAINING"/>
    <property type="match status" value="1"/>
</dbReference>
<feature type="domain" description="SRCR" evidence="10">
    <location>
        <begin position="410"/>
        <end position="511"/>
    </location>
</feature>
<dbReference type="FunFam" id="3.10.250.10:FF:000007">
    <property type="entry name" value="Soluble scavenger receptor cysteine-rich domain-containing protein SSC5D"/>
    <property type="match status" value="1"/>
</dbReference>
<keyword evidence="12" id="KW-1185">Reference proteome</keyword>
<feature type="disulfide bond" evidence="8">
    <location>
        <begin position="135"/>
        <end position="145"/>
    </location>
</feature>
<dbReference type="SMART" id="SM00202">
    <property type="entry name" value="SR"/>
    <property type="match status" value="9"/>
</dbReference>
<feature type="disulfide bond" evidence="8">
    <location>
        <begin position="757"/>
        <end position="818"/>
    </location>
</feature>
<dbReference type="Pfam" id="PF00530">
    <property type="entry name" value="SRCR"/>
    <property type="match status" value="9"/>
</dbReference>
<dbReference type="GO" id="GO:0005576">
    <property type="term" value="C:extracellular region"/>
    <property type="evidence" value="ECO:0007669"/>
    <property type="project" value="UniProtKB-SubCell"/>
</dbReference>
<dbReference type="Proteomes" id="UP000507470">
    <property type="component" value="Unassembled WGS sequence"/>
</dbReference>
<organism evidence="11 12">
    <name type="scientific">Mytilus coruscus</name>
    <name type="common">Sea mussel</name>
    <dbReference type="NCBI Taxonomy" id="42192"/>
    <lineage>
        <taxon>Eukaryota</taxon>
        <taxon>Metazoa</taxon>
        <taxon>Spiralia</taxon>
        <taxon>Lophotrochozoa</taxon>
        <taxon>Mollusca</taxon>
        <taxon>Bivalvia</taxon>
        <taxon>Autobranchia</taxon>
        <taxon>Pteriomorphia</taxon>
        <taxon>Mytilida</taxon>
        <taxon>Mytiloidea</taxon>
        <taxon>Mytilidae</taxon>
        <taxon>Mytilinae</taxon>
        <taxon>Mytilus</taxon>
    </lineage>
</organism>
<dbReference type="EMBL" id="CACVKT020003512">
    <property type="protein sequence ID" value="CAC5384294.1"/>
    <property type="molecule type" value="Genomic_DNA"/>
</dbReference>
<evidence type="ECO:0000256" key="2">
    <source>
        <dbReference type="ARBA" id="ARBA00022525"/>
    </source>
</evidence>
<reference evidence="11 12" key="1">
    <citation type="submission" date="2020-06" db="EMBL/GenBank/DDBJ databases">
        <authorList>
            <person name="Li R."/>
            <person name="Bekaert M."/>
        </authorList>
    </citation>
    <scope>NUCLEOTIDE SEQUENCE [LARGE SCALE GENOMIC DNA]</scope>
    <source>
        <strain evidence="12">wild</strain>
    </source>
</reference>
<dbReference type="PRINTS" id="PR00258">
    <property type="entry name" value="SPERACTRCPTR"/>
</dbReference>
<feature type="disulfide bond" evidence="8">
    <location>
        <begin position="376"/>
        <end position="386"/>
    </location>
</feature>
<comment type="subcellular location">
    <subcellularLocation>
        <location evidence="1">Secreted</location>
    </subcellularLocation>
</comment>
<evidence type="ECO:0000313" key="12">
    <source>
        <dbReference type="Proteomes" id="UP000507470"/>
    </source>
</evidence>
<evidence type="ECO:0000256" key="1">
    <source>
        <dbReference type="ARBA" id="ARBA00004613"/>
    </source>
</evidence>
<dbReference type="FunFam" id="3.10.250.10:FF:000009">
    <property type="entry name" value="WC1"/>
    <property type="match status" value="1"/>
</dbReference>
<keyword evidence="4" id="KW-0677">Repeat</keyword>
<feature type="compositionally biased region" description="Basic and acidic residues" evidence="9">
    <location>
        <begin position="7"/>
        <end position="29"/>
    </location>
</feature>
<dbReference type="SUPFAM" id="SSF56487">
    <property type="entry name" value="SRCR-like"/>
    <property type="match status" value="9"/>
</dbReference>
<keyword evidence="5 8" id="KW-1015">Disulfide bond</keyword>
<evidence type="ECO:0000256" key="4">
    <source>
        <dbReference type="ARBA" id="ARBA00022737"/>
    </source>
</evidence>
<evidence type="ECO:0000259" key="10">
    <source>
        <dbReference type="PROSITE" id="PS50287"/>
    </source>
</evidence>
<feature type="domain" description="SRCR" evidence="10">
    <location>
        <begin position="927"/>
        <end position="1028"/>
    </location>
</feature>
<keyword evidence="2" id="KW-0964">Secreted</keyword>
<dbReference type="AlphaFoldDB" id="A0A6J8BN90"/>